<evidence type="ECO:0000256" key="1">
    <source>
        <dbReference type="SAM" id="Phobius"/>
    </source>
</evidence>
<sequence length="117" mass="13178">MGIFFGWIIFSFIIGLIGLIGLIGTDREIGFFSAFFLSLFLSPLIGLVITLISKNKEDENYKKEVLKTQNAQKKALEKMTQKNETSIADELTKLNNLKESGLINETEFNTLRACLNL</sequence>
<feature type="transmembrane region" description="Helical" evidence="1">
    <location>
        <begin position="31"/>
        <end position="53"/>
    </location>
</feature>
<evidence type="ECO:0000313" key="2">
    <source>
        <dbReference type="EMBL" id="MBE7696098.1"/>
    </source>
</evidence>
<dbReference type="AlphaFoldDB" id="A0AAP1WH71"/>
<gene>
    <name evidence="2" type="ORF">F7645_11775</name>
</gene>
<organism evidence="2 3">
    <name type="scientific">Tenacibaculum finnmarkense genomovar finnmarkense</name>
    <dbReference type="NCBI Taxonomy" id="1458503"/>
    <lineage>
        <taxon>Bacteria</taxon>
        <taxon>Pseudomonadati</taxon>
        <taxon>Bacteroidota</taxon>
        <taxon>Flavobacteriia</taxon>
        <taxon>Flavobacteriales</taxon>
        <taxon>Flavobacteriaceae</taxon>
        <taxon>Tenacibaculum</taxon>
        <taxon>Tenacibaculum finnmarkense</taxon>
    </lineage>
</organism>
<proteinExistence type="predicted"/>
<name>A0AAP1WH71_9FLAO</name>
<reference evidence="2 3" key="1">
    <citation type="journal article" date="2020" name="Int. J. Syst. Evol. Microbiol.">
        <title>Tenacibaculum piscium sp. nov., isolated from skin ulcers of sea-farmed fish, and description of Tenacibaculum finnmarkense sp. nov. with subdivision into genomovars finnmarkense and ulcerans.</title>
        <authorList>
            <person name="Olsen A.B."/>
            <person name="Spilsberg B."/>
            <person name="Nilsen H.K."/>
            <person name="Lagesen K."/>
            <person name="Gulla S."/>
            <person name="Avendano-Herrera R."/>
            <person name="Irgang R."/>
            <person name="Duchaud E."/>
            <person name="Colquhoun D.J."/>
        </authorList>
    </citation>
    <scope>NUCLEOTIDE SEQUENCE [LARGE SCALE GENOMIC DNA]</scope>
    <source>
        <strain evidence="2 3">TNO037</strain>
    </source>
</reference>
<keyword evidence="1" id="KW-0812">Transmembrane</keyword>
<keyword evidence="3" id="KW-1185">Reference proteome</keyword>
<protein>
    <recommendedName>
        <fullName evidence="4">SHOCT domain-containing protein</fullName>
    </recommendedName>
</protein>
<evidence type="ECO:0008006" key="4">
    <source>
        <dbReference type="Google" id="ProtNLM"/>
    </source>
</evidence>
<keyword evidence="1" id="KW-1133">Transmembrane helix</keyword>
<feature type="transmembrane region" description="Helical" evidence="1">
    <location>
        <begin position="7"/>
        <end position="25"/>
    </location>
</feature>
<evidence type="ECO:0000313" key="3">
    <source>
        <dbReference type="Proteomes" id="UP000806077"/>
    </source>
</evidence>
<accession>A0AAP1WH71</accession>
<comment type="caution">
    <text evidence="2">The sequence shown here is derived from an EMBL/GenBank/DDBJ whole genome shotgun (WGS) entry which is preliminary data.</text>
</comment>
<dbReference type="EMBL" id="WXXV01000021">
    <property type="protein sequence ID" value="MBE7696098.1"/>
    <property type="molecule type" value="Genomic_DNA"/>
</dbReference>
<dbReference type="RefSeq" id="WP_193702217.1">
    <property type="nucleotide sequence ID" value="NZ_WXXV01000021.1"/>
</dbReference>
<dbReference type="Proteomes" id="UP000806077">
    <property type="component" value="Unassembled WGS sequence"/>
</dbReference>
<keyword evidence="1" id="KW-0472">Membrane</keyword>